<dbReference type="eggNOG" id="ENOG502S0TT">
    <property type="taxonomic scope" value="Eukaryota"/>
</dbReference>
<dbReference type="SUPFAM" id="SSF56281">
    <property type="entry name" value="Metallo-hydrolase/oxidoreductase"/>
    <property type="match status" value="1"/>
</dbReference>
<dbReference type="EMBL" id="AE017343">
    <property type="protein sequence ID" value="AAW42107.2"/>
    <property type="molecule type" value="Genomic_DNA"/>
</dbReference>
<dbReference type="STRING" id="214684.Q5KL28"/>
<evidence type="ECO:0000313" key="1">
    <source>
        <dbReference type="EMBL" id="AAW42107.2"/>
    </source>
</evidence>
<dbReference type="HOGENOM" id="CLU_047034_1_0_1"/>
<evidence type="ECO:0000313" key="2">
    <source>
        <dbReference type="Proteomes" id="UP000002149"/>
    </source>
</evidence>
<reference evidence="1 2" key="1">
    <citation type="journal article" date="2005" name="Science">
        <title>The genome of the basidiomycetous yeast and human pathogen Cryptococcus neoformans.</title>
        <authorList>
            <person name="Loftus B.J."/>
            <person name="Fung E."/>
            <person name="Roncaglia P."/>
            <person name="Rowley D."/>
            <person name="Amedeo P."/>
            <person name="Bruno D."/>
            <person name="Vamathevan J."/>
            <person name="Miranda M."/>
            <person name="Anderson I.J."/>
            <person name="Fraser J.A."/>
            <person name="Allen J.E."/>
            <person name="Bosdet I.E."/>
            <person name="Brent M.R."/>
            <person name="Chiu R."/>
            <person name="Doering T.L."/>
            <person name="Donlin M.J."/>
            <person name="D'Souza C.A."/>
            <person name="Fox D.S."/>
            <person name="Grinberg V."/>
            <person name="Fu J."/>
            <person name="Fukushima M."/>
            <person name="Haas B.J."/>
            <person name="Huang J.C."/>
            <person name="Janbon G."/>
            <person name="Jones S.J."/>
            <person name="Koo H.L."/>
            <person name="Krzywinski M.I."/>
            <person name="Kwon-Chung J.K."/>
            <person name="Lengeler K.B."/>
            <person name="Maiti R."/>
            <person name="Marra M.A."/>
            <person name="Marra R.E."/>
            <person name="Mathewson C.A."/>
            <person name="Mitchell T.G."/>
            <person name="Pertea M."/>
            <person name="Riggs F.R."/>
            <person name="Salzberg S.L."/>
            <person name="Schein J.E."/>
            <person name="Shvartsbeyn A."/>
            <person name="Shin H."/>
            <person name="Shumway M."/>
            <person name="Specht C.A."/>
            <person name="Suh B.B."/>
            <person name="Tenney A."/>
            <person name="Utterback T.R."/>
            <person name="Wickes B.L."/>
            <person name="Wortman J.R."/>
            <person name="Wye N.H."/>
            <person name="Kronstad J.W."/>
            <person name="Lodge J.K."/>
            <person name="Heitman J."/>
            <person name="Davis R.W."/>
            <person name="Fraser C.M."/>
            <person name="Hyman R.W."/>
        </authorList>
    </citation>
    <scope>NUCLEOTIDE SEQUENCE [LARGE SCALE GENOMIC DNA]</scope>
    <source>
        <strain evidence="2">JEC21 / ATCC MYA-565</strain>
    </source>
</reference>
<dbReference type="PaxDb" id="214684-Q5KL28"/>
<keyword evidence="2" id="KW-1185">Reference proteome</keyword>
<dbReference type="InParanoid" id="Q5KL28"/>
<organism evidence="1 2">
    <name type="scientific">Cryptococcus deneoformans (strain JEC21 / ATCC MYA-565)</name>
    <name type="common">Cryptococcus neoformans var. neoformans serotype D</name>
    <dbReference type="NCBI Taxonomy" id="214684"/>
    <lineage>
        <taxon>Eukaryota</taxon>
        <taxon>Fungi</taxon>
        <taxon>Dikarya</taxon>
        <taxon>Basidiomycota</taxon>
        <taxon>Agaricomycotina</taxon>
        <taxon>Tremellomycetes</taxon>
        <taxon>Tremellales</taxon>
        <taxon>Cryptococcaceae</taxon>
        <taxon>Cryptococcus</taxon>
        <taxon>Cryptococcus neoformans species complex</taxon>
    </lineage>
</organism>
<sequence>MVTTAMSIPLPDTSSVPSHALDALQEDALLPICKTCGTQYPSPRDDCPICEDPRQWVPASGQAWTSLADLGSKSKHSLLPDKEDVRISHIVTEPAFAIGQTPFLIETAGGSYIWECSAFLSLGLIGHLSELKKPLKAMAISHPHFFSSSLTWSRALNIPLYICAADKEWYSRIGDLKDSDDVRLWSRETELGPGVKLVQCGGHFPGSCVFYWDRLSEPPPSPSNLPTKPTPVSGIIFTSDTLMVQPNQTHFTFAWSIPNMIPMRPKAVLRIKESLKGVEYSQATSSWPERWIREDAKKALEESVVRYLGAEGWRFEGDSLFELVTQ</sequence>
<dbReference type="Proteomes" id="UP000002149">
    <property type="component" value="Chromosome 3"/>
</dbReference>
<dbReference type="KEGG" id="cne:CNC00970"/>
<name>Q5KL28_CRYD1</name>
<dbReference type="GeneID" id="3256254"/>
<accession>Q5KL28</accession>
<dbReference type="InterPro" id="IPR036866">
    <property type="entry name" value="RibonucZ/Hydroxyglut_hydro"/>
</dbReference>
<gene>
    <name evidence="1" type="ordered locus">CNC00970</name>
</gene>
<protein>
    <recommendedName>
        <fullName evidence="3">Hydrolase</fullName>
    </recommendedName>
</protein>
<accession>Q55V54</accession>
<dbReference type="VEuPathDB" id="FungiDB:CNC00970"/>
<dbReference type="PANTHER" id="PTHR36839">
    <property type="entry name" value="METALLO-BETA-LACTAMASE FAMILY PROTEIN (AFU_ORTHOLOGUE AFUA_5G12770)"/>
    <property type="match status" value="1"/>
</dbReference>
<dbReference type="RefSeq" id="XP_569414.2">
    <property type="nucleotide sequence ID" value="XM_569414.2"/>
</dbReference>
<dbReference type="PANTHER" id="PTHR36839:SF1">
    <property type="entry name" value="METALLO-BETA-LACTAMASE FAMILY PROTEIN (AFU_ORTHOLOGUE AFUA_5G12770)"/>
    <property type="match status" value="1"/>
</dbReference>
<dbReference type="AlphaFoldDB" id="Q5KL28"/>
<dbReference type="OrthoDB" id="17458at2759"/>
<evidence type="ECO:0008006" key="3">
    <source>
        <dbReference type="Google" id="ProtNLM"/>
    </source>
</evidence>
<proteinExistence type="predicted"/>